<evidence type="ECO:0000313" key="1">
    <source>
        <dbReference type="EMBL" id="KAA6353475.1"/>
    </source>
</evidence>
<feature type="non-terminal residue" evidence="1">
    <location>
        <position position="1"/>
    </location>
</feature>
<dbReference type="Proteomes" id="UP000324800">
    <property type="component" value="Unassembled WGS sequence"/>
</dbReference>
<accession>A0A5J4T7X0</accession>
<dbReference type="AlphaFoldDB" id="A0A5J4T7X0"/>
<protein>
    <submittedName>
        <fullName evidence="1">Uncharacterized protein</fullName>
    </submittedName>
</protein>
<name>A0A5J4T7X0_9EUKA</name>
<gene>
    <name evidence="1" type="ORF">EZS28_050998</name>
</gene>
<proteinExistence type="predicted"/>
<dbReference type="EMBL" id="SNRW01038043">
    <property type="protein sequence ID" value="KAA6353475.1"/>
    <property type="molecule type" value="Genomic_DNA"/>
</dbReference>
<sequence length="173" mass="20035">SNGNYEYNYRLKPSLEYDGQIIRRVVLEKGTICYTSLNNANSVSELDNNYSSYLIYADVNQRLQIGYAPRSGDELTLRPSRFRRQPSGCEAILPNSVRNPFYQNKAIVDEAWPKRQFTTKSPSIAENPIHGYVTQVEIQRQILMIFRGEARIISVEFGLLVPKRRFRSDENCF</sequence>
<organism evidence="1 2">
    <name type="scientific">Streblomastix strix</name>
    <dbReference type="NCBI Taxonomy" id="222440"/>
    <lineage>
        <taxon>Eukaryota</taxon>
        <taxon>Metamonada</taxon>
        <taxon>Preaxostyla</taxon>
        <taxon>Oxymonadida</taxon>
        <taxon>Streblomastigidae</taxon>
        <taxon>Streblomastix</taxon>
    </lineage>
</organism>
<evidence type="ECO:0000313" key="2">
    <source>
        <dbReference type="Proteomes" id="UP000324800"/>
    </source>
</evidence>
<comment type="caution">
    <text evidence="1">The sequence shown here is derived from an EMBL/GenBank/DDBJ whole genome shotgun (WGS) entry which is preliminary data.</text>
</comment>
<reference evidence="1 2" key="1">
    <citation type="submission" date="2019-03" db="EMBL/GenBank/DDBJ databases">
        <title>Single cell metagenomics reveals metabolic interactions within the superorganism composed of flagellate Streblomastix strix and complex community of Bacteroidetes bacteria on its surface.</title>
        <authorList>
            <person name="Treitli S.C."/>
            <person name="Kolisko M."/>
            <person name="Husnik F."/>
            <person name="Keeling P."/>
            <person name="Hampl V."/>
        </authorList>
    </citation>
    <scope>NUCLEOTIDE SEQUENCE [LARGE SCALE GENOMIC DNA]</scope>
    <source>
        <strain evidence="1">ST1C</strain>
    </source>
</reference>